<gene>
    <name evidence="1" type="ORF">PAESOLCIP111_00901</name>
</gene>
<protein>
    <submittedName>
        <fullName evidence="1">Uncharacterized protein</fullName>
    </submittedName>
</protein>
<dbReference type="RefSeq" id="WP_218090738.1">
    <property type="nucleotide sequence ID" value="NZ_CAJVAS010000003.1"/>
</dbReference>
<evidence type="ECO:0000313" key="1">
    <source>
        <dbReference type="EMBL" id="CAG7606876.1"/>
    </source>
</evidence>
<reference evidence="1" key="1">
    <citation type="submission" date="2021-06" db="EMBL/GenBank/DDBJ databases">
        <authorList>
            <person name="Criscuolo A."/>
        </authorList>
    </citation>
    <scope>NUCLEOTIDE SEQUENCE</scope>
    <source>
        <strain evidence="1">CIP111600</strain>
    </source>
</reference>
<evidence type="ECO:0000313" key="2">
    <source>
        <dbReference type="Proteomes" id="UP000693672"/>
    </source>
</evidence>
<dbReference type="Proteomes" id="UP000693672">
    <property type="component" value="Unassembled WGS sequence"/>
</dbReference>
<dbReference type="AlphaFoldDB" id="A0A916JWT3"/>
<keyword evidence="2" id="KW-1185">Reference proteome</keyword>
<dbReference type="EMBL" id="CAJVAS010000003">
    <property type="protein sequence ID" value="CAG7606876.1"/>
    <property type="molecule type" value="Genomic_DNA"/>
</dbReference>
<proteinExistence type="predicted"/>
<organism evidence="1 2">
    <name type="scientific">Paenibacillus solanacearum</name>
    <dbReference type="NCBI Taxonomy" id="2048548"/>
    <lineage>
        <taxon>Bacteria</taxon>
        <taxon>Bacillati</taxon>
        <taxon>Bacillota</taxon>
        <taxon>Bacilli</taxon>
        <taxon>Bacillales</taxon>
        <taxon>Paenibacillaceae</taxon>
        <taxon>Paenibacillus</taxon>
    </lineage>
</organism>
<sequence>MSELYLYHYYEAEHGPFRSLSALSEEEAARVMQELKRQGAAFAGKRPDDYMTVRRQLEQKARDLFIRKGGRPAKPYPHYMTLGECNWIRQWYVDGRLLRVRLDEVDPLSISFTYGDLFPTMRYADGKPYRQQVYVKREMMELIGQYGWPQQWNADGANGPERYIEAQIWDDRILDLLVSRRVCGGDGQTIDEGERA</sequence>
<comment type="caution">
    <text evidence="1">The sequence shown here is derived from an EMBL/GenBank/DDBJ whole genome shotgun (WGS) entry which is preliminary data.</text>
</comment>
<accession>A0A916JWT3</accession>
<name>A0A916JWT3_9BACL</name>